<accession>A0A4C2EJA6</accession>
<name>A0A4C2EJA6_9EURY</name>
<feature type="compositionally biased region" description="Acidic residues" evidence="1">
    <location>
        <begin position="43"/>
        <end position="90"/>
    </location>
</feature>
<evidence type="ECO:0008006" key="4">
    <source>
        <dbReference type="Google" id="ProtNLM"/>
    </source>
</evidence>
<organism evidence="2 3">
    <name type="scientific">Haloarcula mannanilytica</name>
    <dbReference type="NCBI Taxonomy" id="2509225"/>
    <lineage>
        <taxon>Archaea</taxon>
        <taxon>Methanobacteriati</taxon>
        <taxon>Methanobacteriota</taxon>
        <taxon>Stenosarchaea group</taxon>
        <taxon>Halobacteria</taxon>
        <taxon>Halobacteriales</taxon>
        <taxon>Haloarculaceae</taxon>
        <taxon>Haloarcula</taxon>
    </lineage>
</organism>
<dbReference type="Pfam" id="PF13646">
    <property type="entry name" value="HEAT_2"/>
    <property type="match status" value="1"/>
</dbReference>
<dbReference type="InterPro" id="IPR004155">
    <property type="entry name" value="PBS_lyase_HEAT"/>
</dbReference>
<dbReference type="PANTHER" id="PTHR12697:SF5">
    <property type="entry name" value="DEOXYHYPUSINE HYDROXYLASE"/>
    <property type="match status" value="1"/>
</dbReference>
<dbReference type="SMART" id="SM00567">
    <property type="entry name" value="EZ_HEAT"/>
    <property type="match status" value="4"/>
</dbReference>
<keyword evidence="3" id="KW-1185">Reference proteome</keyword>
<feature type="region of interest" description="Disordered" evidence="1">
    <location>
        <begin position="1"/>
        <end position="112"/>
    </location>
</feature>
<feature type="compositionally biased region" description="Acidic residues" evidence="1">
    <location>
        <begin position="12"/>
        <end position="35"/>
    </location>
</feature>
<dbReference type="GO" id="GO:0016491">
    <property type="term" value="F:oxidoreductase activity"/>
    <property type="evidence" value="ECO:0007669"/>
    <property type="project" value="TreeGrafter"/>
</dbReference>
<proteinExistence type="predicted"/>
<dbReference type="InterPro" id="IPR011989">
    <property type="entry name" value="ARM-like"/>
</dbReference>
<protein>
    <recommendedName>
        <fullName evidence="4">HEAT repeat domain-containing protein</fullName>
    </recommendedName>
</protein>
<dbReference type="EMBL" id="BIXZ01000004">
    <property type="protein sequence ID" value="GCF14578.1"/>
    <property type="molecule type" value="Genomic_DNA"/>
</dbReference>
<evidence type="ECO:0000256" key="1">
    <source>
        <dbReference type="SAM" id="MobiDB-lite"/>
    </source>
</evidence>
<dbReference type="AlphaFoldDB" id="A0A4C2EJA6"/>
<sequence>MARSDTDLDMSNGDDDADASDDAEAADEIDVTAEELESRLTEASDDLEAAETEADLDDVESSLDDIESDLEAADLPEPDEDDDEAEDPREELESQLSDLRDDLDAQRGPYAEDVVTIVTDAQDTVTDSEWTDDGEDDAQEAVETFLDASAEFVDHDANTGGEFVAAGDALGTVADAIEAADLDPDEDTETIEGLLEAAEALETGLDEAEVWDDLTVQEQLDARGFYDVLTNENRKDFPPEWNAAKLHAENGNFEEVLFAYDKLGSEFFDGYIVDILYNLGSDAEPAFDAMHQKAQKREKGPIEVLGKIGDERATETLHDYIDGDGDPALQKVTLRALGAIGSAESAQPVANRLDADSEEVRSVAARALGLLGDTRAIDPLSDVLESDDSDSVRASAAWALRQIGTETALDEAARYTDDRAYLVQAEAEKAASP</sequence>
<dbReference type="Gene3D" id="1.25.10.10">
    <property type="entry name" value="Leucine-rich Repeat Variant"/>
    <property type="match status" value="1"/>
</dbReference>
<gene>
    <name evidence="2" type="ORF">Harman_25130</name>
</gene>
<dbReference type="PANTHER" id="PTHR12697">
    <property type="entry name" value="PBS LYASE HEAT-LIKE PROTEIN"/>
    <property type="match status" value="1"/>
</dbReference>
<dbReference type="SUPFAM" id="SSF48371">
    <property type="entry name" value="ARM repeat"/>
    <property type="match status" value="1"/>
</dbReference>
<reference evidence="2 3" key="1">
    <citation type="submission" date="2019-02" db="EMBL/GenBank/DDBJ databases">
        <title>Haloarcula mannanilyticum sp. nov., a mannan degrading haloarchaeon isolated from commercial salt.</title>
        <authorList>
            <person name="Enomoto S."/>
            <person name="Shimane Y."/>
            <person name="Kamekura M."/>
            <person name="Ito T."/>
            <person name="Moriya O."/>
            <person name="Ihara K."/>
            <person name="Takahashi-Ando N."/>
            <person name="Fukushima Y."/>
            <person name="Yoshida Y."/>
            <person name="Usama R."/>
            <person name="Takai K."/>
            <person name="Minegishi H."/>
        </authorList>
    </citation>
    <scope>NUCLEOTIDE SEQUENCE [LARGE SCALE GENOMIC DNA]</scope>
    <source>
        <strain evidence="2 3">MD130-1</strain>
    </source>
</reference>
<dbReference type="Proteomes" id="UP000304382">
    <property type="component" value="Unassembled WGS sequence"/>
</dbReference>
<evidence type="ECO:0000313" key="2">
    <source>
        <dbReference type="EMBL" id="GCF14578.1"/>
    </source>
</evidence>
<evidence type="ECO:0000313" key="3">
    <source>
        <dbReference type="Proteomes" id="UP000304382"/>
    </source>
</evidence>
<dbReference type="InterPro" id="IPR016024">
    <property type="entry name" value="ARM-type_fold"/>
</dbReference>
<comment type="caution">
    <text evidence="2">The sequence shown here is derived from an EMBL/GenBank/DDBJ whole genome shotgun (WGS) entry which is preliminary data.</text>
</comment>